<organism evidence="2 3">
    <name type="scientific">Microvenator marinus</name>
    <dbReference type="NCBI Taxonomy" id="2600177"/>
    <lineage>
        <taxon>Bacteria</taxon>
        <taxon>Deltaproteobacteria</taxon>
        <taxon>Bradymonadales</taxon>
        <taxon>Microvenatoraceae</taxon>
        <taxon>Microvenator</taxon>
    </lineage>
</organism>
<gene>
    <name evidence="2" type="ORF">FRD01_08490</name>
</gene>
<sequence length="236" mass="24910">MKRILILGAALVGLTSSACVDADASLLLTGPVTFDGAVSEDEEAGTVSASCTISTDRSRAWSRLSINLEEIKTQGQSVARYGIGSIPNSFDMSVVLQNRLQPSDVYSPIGENQNLRVDQNLIQVEQVSFSFPSGSNQPGFNALDKSFDFIVTVDSGGGESAAYVPIISPADIRTWEQVVSQVTGSNPSAVVPGSVEIQVSGRTTSGTEIESNLINVPFDVCLNCSIASTPRCLESN</sequence>
<protein>
    <submittedName>
        <fullName evidence="2">Uncharacterized protein</fullName>
    </submittedName>
</protein>
<reference evidence="2 3" key="1">
    <citation type="submission" date="2019-08" db="EMBL/GenBank/DDBJ databases">
        <authorList>
            <person name="Liang Q."/>
        </authorList>
    </citation>
    <scope>NUCLEOTIDE SEQUENCE [LARGE SCALE GENOMIC DNA]</scope>
    <source>
        <strain evidence="2 3">V1718</strain>
    </source>
</reference>
<name>A0A5B8XV12_9DELT</name>
<feature type="signal peptide" evidence="1">
    <location>
        <begin position="1"/>
        <end position="22"/>
    </location>
</feature>
<dbReference type="Proteomes" id="UP000321595">
    <property type="component" value="Chromosome"/>
</dbReference>
<dbReference type="KEGG" id="bbae:FRD01_08490"/>
<evidence type="ECO:0000313" key="2">
    <source>
        <dbReference type="EMBL" id="QED27279.1"/>
    </source>
</evidence>
<evidence type="ECO:0000256" key="1">
    <source>
        <dbReference type="SAM" id="SignalP"/>
    </source>
</evidence>
<dbReference type="EMBL" id="CP042467">
    <property type="protein sequence ID" value="QED27279.1"/>
    <property type="molecule type" value="Genomic_DNA"/>
</dbReference>
<dbReference type="AlphaFoldDB" id="A0A5B8XV12"/>
<keyword evidence="3" id="KW-1185">Reference proteome</keyword>
<dbReference type="RefSeq" id="WP_146958964.1">
    <property type="nucleotide sequence ID" value="NZ_CP042467.1"/>
</dbReference>
<evidence type="ECO:0000313" key="3">
    <source>
        <dbReference type="Proteomes" id="UP000321595"/>
    </source>
</evidence>
<feature type="chain" id="PRO_5022681291" evidence="1">
    <location>
        <begin position="23"/>
        <end position="236"/>
    </location>
</feature>
<dbReference type="PROSITE" id="PS51257">
    <property type="entry name" value="PROKAR_LIPOPROTEIN"/>
    <property type="match status" value="1"/>
</dbReference>
<proteinExistence type="predicted"/>
<keyword evidence="1" id="KW-0732">Signal</keyword>
<accession>A0A5B8XV12</accession>